<dbReference type="RefSeq" id="WP_280997102.1">
    <property type="nucleotide sequence ID" value="NZ_CP069362.1"/>
</dbReference>
<evidence type="ECO:0000313" key="3">
    <source>
        <dbReference type="Proteomes" id="UP001232493"/>
    </source>
</evidence>
<reference evidence="2 3" key="1">
    <citation type="submission" date="2021-02" db="EMBL/GenBank/DDBJ databases">
        <title>Characterization of Marinitoga sp. nov. str. BP5-C20A.</title>
        <authorList>
            <person name="Erauso G."/>
            <person name="Postec A."/>
        </authorList>
    </citation>
    <scope>NUCLEOTIDE SEQUENCE [LARGE SCALE GENOMIC DNA]</scope>
    <source>
        <strain evidence="2 3">BP5-C20A</strain>
    </source>
</reference>
<gene>
    <name evidence="2" type="primary">rfbC</name>
    <name evidence="2" type="ORF">JRV97_05780</name>
</gene>
<dbReference type="InterPro" id="IPR000888">
    <property type="entry name" value="RmlC-like"/>
</dbReference>
<comment type="subunit">
    <text evidence="1">Homodimer.</text>
</comment>
<sequence>MSKFKKIETPIEGLYIIEPTVYGDNRGFFMESWNKKEFQEIGLNMEFVQDNHSRSTKGVLRGLHFQNPHSQGKLVRVIKGIVYDVAVDLRKNSKTYGQYYGIILSEENKKMFYIPEGFAHGFLVLSETADFMYKTTDYYCKECDGGIIWNDPDINIQWPLKEYVIEKPILSEKDKQLPTLKEYNEKNI</sequence>
<comment type="pathway">
    <text evidence="1">Carbohydrate biosynthesis; dTDP-L-rhamnose biosynthesis.</text>
</comment>
<dbReference type="InterPro" id="IPR014710">
    <property type="entry name" value="RmlC-like_jellyroll"/>
</dbReference>
<dbReference type="EC" id="5.1.3.13" evidence="1"/>
<evidence type="ECO:0000256" key="1">
    <source>
        <dbReference type="RuleBase" id="RU364069"/>
    </source>
</evidence>
<evidence type="ECO:0000313" key="2">
    <source>
        <dbReference type="EMBL" id="WGS63889.1"/>
    </source>
</evidence>
<keyword evidence="3" id="KW-1185">Reference proteome</keyword>
<dbReference type="SUPFAM" id="SSF51182">
    <property type="entry name" value="RmlC-like cupins"/>
    <property type="match status" value="1"/>
</dbReference>
<dbReference type="InterPro" id="IPR011051">
    <property type="entry name" value="RmlC_Cupin_sf"/>
</dbReference>
<dbReference type="Gene3D" id="2.60.120.10">
    <property type="entry name" value="Jelly Rolls"/>
    <property type="match status" value="1"/>
</dbReference>
<name>A0ABY8PML0_9BACT</name>
<organism evidence="2 3">
    <name type="scientific">Marinitoga aeolica</name>
    <dbReference type="NCBI Taxonomy" id="2809031"/>
    <lineage>
        <taxon>Bacteria</taxon>
        <taxon>Thermotogati</taxon>
        <taxon>Thermotogota</taxon>
        <taxon>Thermotogae</taxon>
        <taxon>Petrotogales</taxon>
        <taxon>Petrotogaceae</taxon>
        <taxon>Marinitoga</taxon>
    </lineage>
</organism>
<dbReference type="PANTHER" id="PTHR21047:SF2">
    <property type="entry name" value="THYMIDINE DIPHOSPHO-4-KETO-RHAMNOSE 3,5-EPIMERASE"/>
    <property type="match status" value="1"/>
</dbReference>
<proteinExistence type="inferred from homology"/>
<dbReference type="EMBL" id="CP069362">
    <property type="protein sequence ID" value="WGS63889.1"/>
    <property type="molecule type" value="Genomic_DNA"/>
</dbReference>
<dbReference type="GO" id="GO:0008830">
    <property type="term" value="F:dTDP-4-dehydrorhamnose 3,5-epimerase activity"/>
    <property type="evidence" value="ECO:0007669"/>
    <property type="project" value="UniProtKB-EC"/>
</dbReference>
<comment type="function">
    <text evidence="1">Catalyzes the epimerization of the C3' and C5'positions of dTDP-6-deoxy-D-xylo-4-hexulose, forming dTDP-6-deoxy-L-lyxo-4-hexulose.</text>
</comment>
<dbReference type="NCBIfam" id="TIGR01221">
    <property type="entry name" value="rmlC"/>
    <property type="match status" value="1"/>
</dbReference>
<accession>A0ABY8PML0</accession>
<dbReference type="PANTHER" id="PTHR21047">
    <property type="entry name" value="DTDP-6-DEOXY-D-GLUCOSE-3,5 EPIMERASE"/>
    <property type="match status" value="1"/>
</dbReference>
<dbReference type="CDD" id="cd00438">
    <property type="entry name" value="cupin_RmlC"/>
    <property type="match status" value="1"/>
</dbReference>
<dbReference type="Proteomes" id="UP001232493">
    <property type="component" value="Chromosome"/>
</dbReference>
<comment type="catalytic activity">
    <reaction evidence="1">
        <text>dTDP-4-dehydro-6-deoxy-alpha-D-glucose = dTDP-4-dehydro-beta-L-rhamnose</text>
        <dbReference type="Rhea" id="RHEA:16969"/>
        <dbReference type="ChEBI" id="CHEBI:57649"/>
        <dbReference type="ChEBI" id="CHEBI:62830"/>
        <dbReference type="EC" id="5.1.3.13"/>
    </reaction>
</comment>
<protein>
    <recommendedName>
        <fullName evidence="1">dTDP-4-dehydrorhamnose 3,5-epimerase</fullName>
        <ecNumber evidence="1">5.1.3.13</ecNumber>
    </recommendedName>
    <alternativeName>
        <fullName evidence="1">Thymidine diphospho-4-keto-rhamnose 3,5-epimerase</fullName>
    </alternativeName>
</protein>
<dbReference type="Pfam" id="PF00908">
    <property type="entry name" value="dTDP_sugar_isom"/>
    <property type="match status" value="1"/>
</dbReference>
<keyword evidence="1 2" id="KW-0413">Isomerase</keyword>
<comment type="similarity">
    <text evidence="1">Belongs to the dTDP-4-dehydrorhamnose 3,5-epimerase family.</text>
</comment>